<dbReference type="AlphaFoldDB" id="A0A9P6NPN1"/>
<dbReference type="GO" id="GO:0016236">
    <property type="term" value="P:macroautophagy"/>
    <property type="evidence" value="ECO:0007669"/>
    <property type="project" value="TreeGrafter"/>
</dbReference>
<accession>A0A9P6NPN1</accession>
<dbReference type="PANTHER" id="PTHR21389">
    <property type="entry name" value="P53 INDUCED PROTEIN"/>
    <property type="match status" value="1"/>
</dbReference>
<evidence type="ECO:0000256" key="2">
    <source>
        <dbReference type="ARBA" id="ARBA00022692"/>
    </source>
</evidence>
<dbReference type="GO" id="GO:0016020">
    <property type="term" value="C:membrane"/>
    <property type="evidence" value="ECO:0007669"/>
    <property type="project" value="UniProtKB-SubCell"/>
</dbReference>
<evidence type="ECO:0000256" key="6">
    <source>
        <dbReference type="SAM" id="Phobius"/>
    </source>
</evidence>
<feature type="transmembrane region" description="Helical" evidence="6">
    <location>
        <begin position="310"/>
        <end position="331"/>
    </location>
</feature>
<keyword evidence="8" id="KW-1185">Reference proteome</keyword>
<protein>
    <submittedName>
        <fullName evidence="7">Uncharacterized protein</fullName>
    </submittedName>
</protein>
<sequence length="440" mass="49438">MQRKVPYPQTAHSPPKPATHYPTNSSSVTNNNHHHHQLSLIESLSLHLHFFRRGISDATNWDTIVDVLATNKTLRSIIIQNATLQLVLLTSVISFDLLPRFIHRDISHLRFLFDIFWLYPISLGSTIWNGLLSVRDSKSVFTTSAHARRISTFITRPSVEAYKGLTHTVVSESYRGLVLLNYFAFSHALARVPYIGIGLSFVYCTIANSFYCFDRSWTKAGLSFEERIQSLEERWAYHAGFGMAITTISFWHQNLLVNLSLFTLFFPLLSILSSSSSTRPLPWSPTYPLASSNDNLDQTPLSQSKISSVFPVRLPIFILSVKLYAVIIHILRPVNYDRYQRGKHSGAFRLNEMEGGTSPDLGGSHARDHIDAVPWGARPRATNYTSGDYHSNLSQASIPIVITPRSGDNQWQAVPPNYTKVPSQSSNADAVIHSTKAKAD</sequence>
<dbReference type="OrthoDB" id="266518at2759"/>
<evidence type="ECO:0000256" key="4">
    <source>
        <dbReference type="ARBA" id="ARBA00023136"/>
    </source>
</evidence>
<keyword evidence="2 6" id="KW-0812">Transmembrane</keyword>
<evidence type="ECO:0000256" key="3">
    <source>
        <dbReference type="ARBA" id="ARBA00022989"/>
    </source>
</evidence>
<feature type="region of interest" description="Disordered" evidence="5">
    <location>
        <begin position="1"/>
        <end position="32"/>
    </location>
</feature>
<evidence type="ECO:0000313" key="8">
    <source>
        <dbReference type="Proteomes" id="UP000886653"/>
    </source>
</evidence>
<evidence type="ECO:0000313" key="7">
    <source>
        <dbReference type="EMBL" id="KAG0147316.1"/>
    </source>
</evidence>
<dbReference type="InterPro" id="IPR059112">
    <property type="entry name" value="CysZ/EI24"/>
</dbReference>
<proteinExistence type="predicted"/>
<dbReference type="GO" id="GO:0005783">
    <property type="term" value="C:endoplasmic reticulum"/>
    <property type="evidence" value="ECO:0007669"/>
    <property type="project" value="TreeGrafter"/>
</dbReference>
<feature type="transmembrane region" description="Helical" evidence="6">
    <location>
        <begin position="255"/>
        <end position="273"/>
    </location>
</feature>
<comment type="subcellular location">
    <subcellularLocation>
        <location evidence="1">Membrane</location>
        <topology evidence="1">Multi-pass membrane protein</topology>
    </subcellularLocation>
</comment>
<reference evidence="7" key="1">
    <citation type="submission" date="2013-11" db="EMBL/GenBank/DDBJ databases">
        <title>Genome sequence of the fusiform rust pathogen reveals effectors for host alternation and coevolution with pine.</title>
        <authorList>
            <consortium name="DOE Joint Genome Institute"/>
            <person name="Smith K."/>
            <person name="Pendleton A."/>
            <person name="Kubisiak T."/>
            <person name="Anderson C."/>
            <person name="Salamov A."/>
            <person name="Aerts A."/>
            <person name="Riley R."/>
            <person name="Clum A."/>
            <person name="Lindquist E."/>
            <person name="Ence D."/>
            <person name="Campbell M."/>
            <person name="Kronenberg Z."/>
            <person name="Feau N."/>
            <person name="Dhillon B."/>
            <person name="Hamelin R."/>
            <person name="Burleigh J."/>
            <person name="Smith J."/>
            <person name="Yandell M."/>
            <person name="Nelson C."/>
            <person name="Grigoriev I."/>
            <person name="Davis J."/>
        </authorList>
    </citation>
    <scope>NUCLEOTIDE SEQUENCE</scope>
    <source>
        <strain evidence="7">G11</strain>
    </source>
</reference>
<dbReference type="EMBL" id="MU167249">
    <property type="protein sequence ID" value="KAG0147316.1"/>
    <property type="molecule type" value="Genomic_DNA"/>
</dbReference>
<gene>
    <name evidence="7" type="ORF">CROQUDRAFT_43060</name>
</gene>
<keyword evidence="3 6" id="KW-1133">Transmembrane helix</keyword>
<comment type="caution">
    <text evidence="7">The sequence shown here is derived from an EMBL/GenBank/DDBJ whole genome shotgun (WGS) entry which is preliminary data.</text>
</comment>
<feature type="transmembrane region" description="Helical" evidence="6">
    <location>
        <begin position="192"/>
        <end position="213"/>
    </location>
</feature>
<dbReference type="Proteomes" id="UP000886653">
    <property type="component" value="Unassembled WGS sequence"/>
</dbReference>
<feature type="transmembrane region" description="Helical" evidence="6">
    <location>
        <begin position="111"/>
        <end position="131"/>
    </location>
</feature>
<organism evidence="7 8">
    <name type="scientific">Cronartium quercuum f. sp. fusiforme G11</name>
    <dbReference type="NCBI Taxonomy" id="708437"/>
    <lineage>
        <taxon>Eukaryota</taxon>
        <taxon>Fungi</taxon>
        <taxon>Dikarya</taxon>
        <taxon>Basidiomycota</taxon>
        <taxon>Pucciniomycotina</taxon>
        <taxon>Pucciniomycetes</taxon>
        <taxon>Pucciniales</taxon>
        <taxon>Coleosporiaceae</taxon>
        <taxon>Cronartium</taxon>
    </lineage>
</organism>
<evidence type="ECO:0000256" key="5">
    <source>
        <dbReference type="SAM" id="MobiDB-lite"/>
    </source>
</evidence>
<keyword evidence="4 6" id="KW-0472">Membrane</keyword>
<dbReference type="Pfam" id="PF07264">
    <property type="entry name" value="EI24"/>
    <property type="match status" value="1"/>
</dbReference>
<name>A0A9P6NPN1_9BASI</name>
<evidence type="ECO:0000256" key="1">
    <source>
        <dbReference type="ARBA" id="ARBA00004141"/>
    </source>
</evidence>
<dbReference type="PANTHER" id="PTHR21389:SF0">
    <property type="entry name" value="ETOPOSIDE-INDUCED PROTEIN 2.4 HOMOLOG"/>
    <property type="match status" value="1"/>
</dbReference>
<feature type="region of interest" description="Disordered" evidence="5">
    <location>
        <begin position="419"/>
        <end position="440"/>
    </location>
</feature>